<keyword evidence="3" id="KW-1185">Reference proteome</keyword>
<evidence type="ECO:0000313" key="2">
    <source>
        <dbReference type="EMBL" id="AUX10684.1"/>
    </source>
</evidence>
<sequence length="181" mass="19321">MRPTVFLVTVLVVSTLAIGGVAAQGEAPMPTPTNDSDEEAPAIHLDSDVRILEWEYTDDRFTITLEADHPTHVTITESTQAVEGATSFAIIRERVLPGKNELTIPVEPVAGEAAVALTTSESVQEGRGVKLSTGITEQASPFERTSPAAGWFGGAATVAFVFVAVAWRARRKEYDAPEVAE</sequence>
<evidence type="ECO:0000256" key="1">
    <source>
        <dbReference type="SAM" id="Phobius"/>
    </source>
</evidence>
<dbReference type="KEGG" id="hdf:AArcSl_3077"/>
<dbReference type="OrthoDB" id="322218at2157"/>
<evidence type="ECO:0000313" key="3">
    <source>
        <dbReference type="Proteomes" id="UP000263012"/>
    </source>
</evidence>
<reference evidence="3" key="1">
    <citation type="submission" date="2017-11" db="EMBL/GenBank/DDBJ databases">
        <title>Phenotypic and genomic properties of facultatively anaerobic sulfur-reducing natronoarchaea from hypersaline soda lakes.</title>
        <authorList>
            <person name="Sorokin D.Y."/>
            <person name="Kublanov I.V."/>
            <person name="Roman P."/>
            <person name="Sinninghe Damste J.S."/>
            <person name="Golyshin P.N."/>
            <person name="Rojo D."/>
            <person name="Ciordia S."/>
            <person name="Mena M.D.C."/>
            <person name="Ferrer M."/>
            <person name="Messina E."/>
            <person name="Smedile F."/>
            <person name="La Spada G."/>
            <person name="La Cono V."/>
            <person name="Yakimov M.M."/>
        </authorList>
    </citation>
    <scope>NUCLEOTIDE SEQUENCE [LARGE SCALE GENOMIC DNA]</scope>
    <source>
        <strain evidence="3">AArc-Sl</strain>
    </source>
</reference>
<dbReference type="EMBL" id="CP025066">
    <property type="protein sequence ID" value="AUX10684.1"/>
    <property type="molecule type" value="Genomic_DNA"/>
</dbReference>
<proteinExistence type="predicted"/>
<dbReference type="AlphaFoldDB" id="A0A343TNL2"/>
<gene>
    <name evidence="2" type="ORF">AArcSl_3077</name>
</gene>
<dbReference type="Pfam" id="PF26259">
    <property type="entry name" value="DUF8063"/>
    <property type="match status" value="1"/>
</dbReference>
<protein>
    <submittedName>
        <fullName evidence="2">Uncharacterized protein</fullName>
    </submittedName>
</protein>
<dbReference type="RefSeq" id="WP_133412185.1">
    <property type="nucleotide sequence ID" value="NZ_CP025066.1"/>
</dbReference>
<dbReference type="GeneID" id="37879443"/>
<keyword evidence="1" id="KW-0472">Membrane</keyword>
<feature type="transmembrane region" description="Helical" evidence="1">
    <location>
        <begin position="148"/>
        <end position="167"/>
    </location>
</feature>
<name>A0A343TNL2_9EURY</name>
<organism evidence="2 3">
    <name type="scientific">Halalkaliarchaeum desulfuricum</name>
    <dbReference type="NCBI Taxonomy" id="2055893"/>
    <lineage>
        <taxon>Archaea</taxon>
        <taxon>Methanobacteriati</taxon>
        <taxon>Methanobacteriota</taxon>
        <taxon>Stenosarchaea group</taxon>
        <taxon>Halobacteria</taxon>
        <taxon>Halobacteriales</taxon>
        <taxon>Haloferacaceae</taxon>
        <taxon>Halalkaliarchaeum</taxon>
    </lineage>
</organism>
<keyword evidence="1" id="KW-1133">Transmembrane helix</keyword>
<keyword evidence="1" id="KW-0812">Transmembrane</keyword>
<dbReference type="Proteomes" id="UP000263012">
    <property type="component" value="Chromosome"/>
</dbReference>
<dbReference type="InterPro" id="IPR058376">
    <property type="entry name" value="DUF8063"/>
</dbReference>
<accession>A0A343TNL2</accession>